<sequence>MTGTAPASFTFAVIDDSTLQRRAAVELCRMLGGQLLGEADDGNAGLAMLQSLAAAPQVLIIDLEMPNMDGIEMIQQLAHLALPIHLVIASSRESNLLSTVETMVQAVGMQVLGALRKPLTLSALEHALSKFQPTPPARRQASPDIAVSVQELTEAIENGELINYYQPKVTLHSGVIKGVETLVRWQHPSKGMIMPMQFIALAEKHGLVDALTLRVLDMALAACRRWHDGGLKLSVAVNLSARSLANTHLADDIVRRVQASGVDPHLLVMEITESAVMDDLGASLATLARLRLKGIGLSIDDYGTGFSSMQQLSRVPFTELKIDRAFVDGVSEKPQLRVILESAVAMARKLQITSVAEGVETLEDWRLLQALGCDLGQGYFVARPMPGPDLVGWLKQNSARLKAACQQP</sequence>
<dbReference type="InterPro" id="IPR050706">
    <property type="entry name" value="Cyclic-di-GMP_PDE-like"/>
</dbReference>
<feature type="domain" description="EAL" evidence="3">
    <location>
        <begin position="145"/>
        <end position="398"/>
    </location>
</feature>
<proteinExistence type="predicted"/>
<evidence type="ECO:0000259" key="2">
    <source>
        <dbReference type="PROSITE" id="PS50110"/>
    </source>
</evidence>
<dbReference type="Pfam" id="PF00563">
    <property type="entry name" value="EAL"/>
    <property type="match status" value="1"/>
</dbReference>
<dbReference type="PANTHER" id="PTHR33121">
    <property type="entry name" value="CYCLIC DI-GMP PHOSPHODIESTERASE PDEF"/>
    <property type="match status" value="1"/>
</dbReference>
<keyword evidence="5" id="KW-1185">Reference proteome</keyword>
<protein>
    <submittedName>
        <fullName evidence="4">Phytochrome-like protein cph2</fullName>
    </submittedName>
</protein>
<gene>
    <name evidence="4" type="primary">cph2_1</name>
    <name evidence="4" type="ORF">WG78_00545</name>
</gene>
<evidence type="ECO:0000313" key="5">
    <source>
        <dbReference type="Proteomes" id="UP000037939"/>
    </source>
</evidence>
<feature type="modified residue" description="4-aspartylphosphate" evidence="1">
    <location>
        <position position="62"/>
    </location>
</feature>
<dbReference type="InterPro" id="IPR001789">
    <property type="entry name" value="Sig_transdc_resp-reg_receiver"/>
</dbReference>
<dbReference type="Gene3D" id="3.40.50.2300">
    <property type="match status" value="1"/>
</dbReference>
<dbReference type="Gene3D" id="3.20.20.450">
    <property type="entry name" value="EAL domain"/>
    <property type="match status" value="1"/>
</dbReference>
<dbReference type="PANTHER" id="PTHR33121:SF79">
    <property type="entry name" value="CYCLIC DI-GMP PHOSPHODIESTERASE PDED-RELATED"/>
    <property type="match status" value="1"/>
</dbReference>
<dbReference type="InterPro" id="IPR011006">
    <property type="entry name" value="CheY-like_superfamily"/>
</dbReference>
<dbReference type="GO" id="GO:0000160">
    <property type="term" value="P:phosphorelay signal transduction system"/>
    <property type="evidence" value="ECO:0007669"/>
    <property type="project" value="InterPro"/>
</dbReference>
<dbReference type="GO" id="GO:0071111">
    <property type="term" value="F:cyclic-guanylate-specific phosphodiesterase activity"/>
    <property type="evidence" value="ECO:0007669"/>
    <property type="project" value="InterPro"/>
</dbReference>
<dbReference type="Proteomes" id="UP000037939">
    <property type="component" value="Unassembled WGS sequence"/>
</dbReference>
<comment type="caution">
    <text evidence="4">The sequence shown here is derived from an EMBL/GenBank/DDBJ whole genome shotgun (WGS) entry which is preliminary data.</text>
</comment>
<dbReference type="AlphaFoldDB" id="A0A0N0XKZ0"/>
<dbReference type="PROSITE" id="PS50110">
    <property type="entry name" value="RESPONSE_REGULATORY"/>
    <property type="match status" value="1"/>
</dbReference>
<reference evidence="4 5" key="1">
    <citation type="submission" date="2015-07" db="EMBL/GenBank/DDBJ databases">
        <title>Draft genome sequence of the Amantichitinum ursilacus IGB-41, a new chitin-degrading bacterium.</title>
        <authorList>
            <person name="Kirstahler P."/>
            <person name="Guenther M."/>
            <person name="Grumaz C."/>
            <person name="Rupp S."/>
            <person name="Zibek S."/>
            <person name="Sohn K."/>
        </authorList>
    </citation>
    <scope>NUCLEOTIDE SEQUENCE [LARGE SCALE GENOMIC DNA]</scope>
    <source>
        <strain evidence="4 5">IGB-41</strain>
    </source>
</reference>
<dbReference type="STRING" id="857265.WG78_00545"/>
<keyword evidence="1" id="KW-0597">Phosphoprotein</keyword>
<organism evidence="4 5">
    <name type="scientific">Amantichitinum ursilacus</name>
    <dbReference type="NCBI Taxonomy" id="857265"/>
    <lineage>
        <taxon>Bacteria</taxon>
        <taxon>Pseudomonadati</taxon>
        <taxon>Pseudomonadota</taxon>
        <taxon>Betaproteobacteria</taxon>
        <taxon>Neisseriales</taxon>
        <taxon>Chitinibacteraceae</taxon>
        <taxon>Amantichitinum</taxon>
    </lineage>
</organism>
<dbReference type="OrthoDB" id="8552299at2"/>
<dbReference type="PROSITE" id="PS50883">
    <property type="entry name" value="EAL"/>
    <property type="match status" value="1"/>
</dbReference>
<dbReference type="CDD" id="cd01948">
    <property type="entry name" value="EAL"/>
    <property type="match status" value="1"/>
</dbReference>
<dbReference type="SMART" id="SM00052">
    <property type="entry name" value="EAL"/>
    <property type="match status" value="1"/>
</dbReference>
<evidence type="ECO:0000313" key="4">
    <source>
        <dbReference type="EMBL" id="KPC55102.1"/>
    </source>
</evidence>
<name>A0A0N0XKZ0_9NEIS</name>
<evidence type="ECO:0000256" key="1">
    <source>
        <dbReference type="PROSITE-ProRule" id="PRU00169"/>
    </source>
</evidence>
<dbReference type="InterPro" id="IPR001633">
    <property type="entry name" value="EAL_dom"/>
</dbReference>
<dbReference type="InterPro" id="IPR035919">
    <property type="entry name" value="EAL_sf"/>
</dbReference>
<accession>A0A0N0XKZ0</accession>
<dbReference type="RefSeq" id="WP_053935833.1">
    <property type="nucleotide sequence ID" value="NZ_LAQT01000001.1"/>
</dbReference>
<evidence type="ECO:0000259" key="3">
    <source>
        <dbReference type="PROSITE" id="PS50883"/>
    </source>
</evidence>
<dbReference type="EMBL" id="LAQT01000001">
    <property type="protein sequence ID" value="KPC55102.1"/>
    <property type="molecule type" value="Genomic_DNA"/>
</dbReference>
<dbReference type="SUPFAM" id="SSF141868">
    <property type="entry name" value="EAL domain-like"/>
    <property type="match status" value="1"/>
</dbReference>
<feature type="domain" description="Response regulatory" evidence="2">
    <location>
        <begin position="10"/>
        <end position="132"/>
    </location>
</feature>
<dbReference type="SUPFAM" id="SSF52172">
    <property type="entry name" value="CheY-like"/>
    <property type="match status" value="1"/>
</dbReference>
<dbReference type="Pfam" id="PF00072">
    <property type="entry name" value="Response_reg"/>
    <property type="match status" value="1"/>
</dbReference>
<dbReference type="SMART" id="SM00448">
    <property type="entry name" value="REC"/>
    <property type="match status" value="1"/>
</dbReference>